<keyword evidence="1" id="KW-0812">Transmembrane</keyword>
<keyword evidence="1" id="KW-1133">Transmembrane helix</keyword>
<keyword evidence="3" id="KW-1185">Reference proteome</keyword>
<protein>
    <submittedName>
        <fullName evidence="2">Uncharacterized protein</fullName>
    </submittedName>
</protein>
<dbReference type="Proteomes" id="UP000242765">
    <property type="component" value="Unassembled WGS sequence"/>
</dbReference>
<dbReference type="RefSeq" id="WP_086204703.1">
    <property type="nucleotide sequence ID" value="NZ_NEGB01000014.1"/>
</dbReference>
<feature type="transmembrane region" description="Helical" evidence="1">
    <location>
        <begin position="118"/>
        <end position="135"/>
    </location>
</feature>
<proteinExistence type="predicted"/>
<dbReference type="STRING" id="1977882.B9T28_14565"/>
<gene>
    <name evidence="2" type="ORF">B9T28_14565</name>
</gene>
<organism evidence="2 3">
    <name type="scientific">Acinetobacter silvestris</name>
    <dbReference type="NCBI Taxonomy" id="1977882"/>
    <lineage>
        <taxon>Bacteria</taxon>
        <taxon>Pseudomonadati</taxon>
        <taxon>Pseudomonadota</taxon>
        <taxon>Gammaproteobacteria</taxon>
        <taxon>Moraxellales</taxon>
        <taxon>Moraxellaceae</taxon>
        <taxon>Acinetobacter</taxon>
    </lineage>
</organism>
<dbReference type="OrthoDB" id="9975563at2"/>
<keyword evidence="1" id="KW-0472">Membrane</keyword>
<accession>A0A1Y3C8A8</accession>
<evidence type="ECO:0000256" key="1">
    <source>
        <dbReference type="SAM" id="Phobius"/>
    </source>
</evidence>
<reference evidence="2 3" key="1">
    <citation type="submission" date="2017-04" db="EMBL/GenBank/DDBJ databases">
        <title>High diversity of culturable Acinetobacter species in natural soil and water ecosystems.</title>
        <authorList>
            <person name="Nemec A."/>
            <person name="Radolfova-Krizova L."/>
        </authorList>
    </citation>
    <scope>NUCLEOTIDE SEQUENCE [LARGE SCALE GENOMIC DNA]</scope>
    <source>
        <strain evidence="2 3">ANC 4999</strain>
    </source>
</reference>
<comment type="caution">
    <text evidence="2">The sequence shown here is derived from an EMBL/GenBank/DDBJ whole genome shotgun (WGS) entry which is preliminary data.</text>
</comment>
<evidence type="ECO:0000313" key="3">
    <source>
        <dbReference type="Proteomes" id="UP000242765"/>
    </source>
</evidence>
<dbReference type="AlphaFoldDB" id="A0A1Y3C8A8"/>
<feature type="transmembrane region" description="Helical" evidence="1">
    <location>
        <begin position="88"/>
        <end position="106"/>
    </location>
</feature>
<name>A0A1Y3C8A8_9GAMM</name>
<dbReference type="EMBL" id="NEGB01000014">
    <property type="protein sequence ID" value="OTG62231.1"/>
    <property type="molecule type" value="Genomic_DNA"/>
</dbReference>
<evidence type="ECO:0000313" key="2">
    <source>
        <dbReference type="EMBL" id="OTG62231.1"/>
    </source>
</evidence>
<sequence length="145" mass="16321">MIDDKKIIKYLKDQKPRSTGHKVLSKDEFIDGVIAKLSFDDGSVTEAKFWVILTKNHNSYAENESQLIQVVNTAISKNQDKVPFWDRVFNISGWIALAIVITVIFIALSSPTHDVPEFFKAAMLTILGFYFGGVINNKKIKVAES</sequence>